<feature type="compositionally biased region" description="Basic and acidic residues" evidence="1">
    <location>
        <begin position="84"/>
        <end position="100"/>
    </location>
</feature>
<feature type="region of interest" description="Disordered" evidence="1">
    <location>
        <begin position="36"/>
        <end position="113"/>
    </location>
</feature>
<accession>Q75UX5</accession>
<evidence type="ECO:0000313" key="2">
    <source>
        <dbReference type="EMBL" id="BAD08667.1"/>
    </source>
</evidence>
<organism evidence="2">
    <name type="scientific">Paractinoplanes brasiliensis</name>
    <dbReference type="NCBI Taxonomy" id="52695"/>
    <lineage>
        <taxon>Bacteria</taxon>
        <taxon>Bacillati</taxon>
        <taxon>Actinomycetota</taxon>
        <taxon>Actinomycetes</taxon>
        <taxon>Micromonosporales</taxon>
        <taxon>Micromonosporaceae</taxon>
        <taxon>Paractinoplanes</taxon>
    </lineage>
</organism>
<feature type="non-terminal residue" evidence="2">
    <location>
        <position position="113"/>
    </location>
</feature>
<gene>
    <name evidence="2" type="primary">chi19-2</name>
</gene>
<reference evidence="2" key="1">
    <citation type="journal article" date="2004" name="Appl. Environ. Microbiol.">
        <title>Distribution and phylogenetic analysis of family 19 chitinases in Actinobacteria.</title>
        <authorList>
            <person name="Kawase T."/>
            <person name="Saito A."/>
            <person name="Sato T."/>
            <person name="Kanai R."/>
            <person name="Fujii T."/>
            <person name="Nikaidou N."/>
            <person name="Miyashita K."/>
            <person name="Watanabe T."/>
        </authorList>
    </citation>
    <scope>NUCLEOTIDE SEQUENCE</scope>
</reference>
<protein>
    <submittedName>
        <fullName evidence="2">Chitinase 19-2</fullName>
    </submittedName>
</protein>
<name>Q75UX5_9ACTN</name>
<evidence type="ECO:0000256" key="1">
    <source>
        <dbReference type="SAM" id="MobiDB-lite"/>
    </source>
</evidence>
<proteinExistence type="predicted"/>
<dbReference type="EMBL" id="AB125375">
    <property type="protein sequence ID" value="BAD08667.1"/>
    <property type="molecule type" value="Genomic_DNA"/>
</dbReference>
<sequence length="113" mass="12626">QHQPRVGRAGPRRGAEPGELAALLRRVPAVRVPCRSGRVSRPRAHPVELELQLQGGGRRSRHRPAQQPGPGQDRLVGGLADRSVVLDDADRAGLHDPTRRDRQRRRVRRDDPQ</sequence>
<dbReference type="AlphaFoldDB" id="Q75UX5"/>
<feature type="non-terminal residue" evidence="2">
    <location>
        <position position="1"/>
    </location>
</feature>